<feature type="region of interest" description="Disordered" evidence="3">
    <location>
        <begin position="576"/>
        <end position="613"/>
    </location>
</feature>
<feature type="region of interest" description="Disordered" evidence="3">
    <location>
        <begin position="1"/>
        <end position="97"/>
    </location>
</feature>
<dbReference type="PANTHER" id="PTHR10063">
    <property type="entry name" value="TUBERIN"/>
    <property type="match status" value="1"/>
</dbReference>
<dbReference type="FunFam" id="3.40.50.11210:FF:000001">
    <property type="entry name" value="Ral GTPase-activating protein subunit alpha-1 isoform 1"/>
    <property type="match status" value="1"/>
</dbReference>
<dbReference type="Proteomes" id="UP000242180">
    <property type="component" value="Unassembled WGS sequence"/>
</dbReference>
<feature type="region of interest" description="Disordered" evidence="3">
    <location>
        <begin position="952"/>
        <end position="979"/>
    </location>
</feature>
<feature type="region of interest" description="Disordered" evidence="3">
    <location>
        <begin position="287"/>
        <end position="310"/>
    </location>
</feature>
<dbReference type="SUPFAM" id="SSF111347">
    <property type="entry name" value="Rap/Ran-GAP"/>
    <property type="match status" value="1"/>
</dbReference>
<name>A0A1X2HXZ1_SYNRA</name>
<feature type="compositionally biased region" description="Basic and acidic residues" evidence="3">
    <location>
        <begin position="293"/>
        <end position="302"/>
    </location>
</feature>
<dbReference type="OrthoDB" id="19311at2759"/>
<dbReference type="Pfam" id="PF02145">
    <property type="entry name" value="Rap_GAP"/>
    <property type="match status" value="1"/>
</dbReference>
<keyword evidence="2" id="KW-0597">Phosphoprotein</keyword>
<dbReference type="InterPro" id="IPR016024">
    <property type="entry name" value="ARM-type_fold"/>
</dbReference>
<evidence type="ECO:0000313" key="5">
    <source>
        <dbReference type="EMBL" id="ORZ03968.1"/>
    </source>
</evidence>
<gene>
    <name evidence="5" type="ORF">BCR43DRAFT_69163</name>
</gene>
<dbReference type="GO" id="GO:0005634">
    <property type="term" value="C:nucleus"/>
    <property type="evidence" value="ECO:0007669"/>
    <property type="project" value="InterPro"/>
</dbReference>
<dbReference type="InterPro" id="IPR027107">
    <property type="entry name" value="Tuberin/Ral-act_asu"/>
</dbReference>
<dbReference type="SUPFAM" id="SSF48371">
    <property type="entry name" value="ARM repeat"/>
    <property type="match status" value="1"/>
</dbReference>
<feature type="compositionally biased region" description="Low complexity" evidence="3">
    <location>
        <begin position="587"/>
        <end position="605"/>
    </location>
</feature>
<dbReference type="EMBL" id="MCGN01000001">
    <property type="protein sequence ID" value="ORZ03968.1"/>
    <property type="molecule type" value="Genomic_DNA"/>
</dbReference>
<dbReference type="InterPro" id="IPR000331">
    <property type="entry name" value="Rap/Ran_GAP_dom"/>
</dbReference>
<sequence length="2048" mass="228650">MRKASSVMKKTLIASGQSGGKLQQHPQEDETRSSLADPSEQEPKRMLGRARSGSTRKTRALSNAQPMPASSSSALSDRIEPPPPTLTSAASSESLGVDMPILPSSSTFTLPGKEDKAEKLRKKAKNFLDERQKTKSRAQSLWSYIGATNTFDQARFFQENAEQVFYVVYETCMHHVEKIKQKHERPQSWSSKELVNLQKNLLLLRKIFLYVPELMRNGWQRKNIAKLLSYILDHGNHLRLRSLGFHLLLLWLNDQVVEYPECMDLFANAISLDLFILDDVRPIATPTSAGEAMSHDEREPPKQQHHHHGGLQFVKKLSERQTERAMGQGLHRDDRVKKSQLKLHQTLIQGDNEPPLYPNPAQPTYNDSIVLLHIFISNLVRLAYVAAGSPPPPDDYEYPPGDSIEADDGIATGIGIDAATASAKFLFRIFRTYYLTKFTPEIATRLKMDGLPPLEPGETFGFPACPPSILRTLLKFLIAFALDNNNDSVGGSSAAVSAVSASSPATPIMKSIVLSSYETREMLHEILRQSLVLPGTNPEYRDITRGAIHVLGVWMLGNEDERPSFLRKTMSSTALGMTHSHSAESIPTTSAAAAAAPTTTAAPAPNNTHSGADYKHADANRFLRRYFMMIKLVFEDHHARLNASQSREAHVADLQQVTDWEGLVALYKDAINVYRAITVTRGGIDMEWESWELLLHCLLDIQDWFLNQPEKYARIPVQSLAEELADYICETLLHAFVRAKIAHAERWKELKEHMVASLRWPQALGQWVKIMHKMTRVLSLRLYKVEYGPMVPDSDEPLPSRINAAHTTGRGRSNTNKVRSRHLSIQGDHPRLRKRTDGRPLSAGGSDGQLVDLPHDKPQTSPPVDKAFEEPVSTSAPATQTMIRNVSNISLSDKASHRRSAHFVDIDESPDEGSGAGAGEEAGEEEDMSGSGSTGRAGNMKFIKNIMPTASFSASNAPSSSSAGSVHAKRGSSSRRTASIHQLDTIWQDSGSKLLNFVHPGNDEAKDKEWDRKSAASSVERPIIEENMTLSSKSNRTSLSTLLPQGEVIALMTHRASVNDKLPAGLGMFRSSDFLQLQTIPWDPLHALETWKNVLCALGNVNEIESPQNYAIAMGCVVDIWDVLRWIRSHQPFHGGPKPALYEVTPWLLQATELPTAYDAGRAAAYGCLCRLMARRPEQPIPNNSYAHFYRALLTGLSSGNSTIIHAIIQNSERIFSLCLPGVSILIPSFLHAIEEQLLDPERARHTPTHVRKSCVTILGSLVTVSNHLPGVHVDIDMDQAAWIQGLNEPRFAFADIKIWLKDLLLRLVDGGTSYAVEQENTDIYCMVLGAICVLSLDELLTCKNPQQDIVCEGILALVNHLYCSNIAIINGVVDCLNIVGQVYREELDPDGIIVQEVLTRLIDALNMHLKYYSRNSKDGRGFIISKLFSCLMEWLMVIEPVILSDTELCQLVFDVIEYAIHVSSDGTSEKMLPHPPPQPLAMRTKSNKKKELPFKFKLLHEKRPDLQHEYVSVVSGQVTESDHGYVKESAEALLLHLLHHFNNFPPASGPATIHSTIVGPGVASSEDPLEEQYQYFAFNDTTIVAFVELPATETDGSQARILLRDLTGRYCWDAQLQPKSLGSGSPDPGSDHGLQEGLQLRPNVPIRSQEAVERPMNYESDKLGRLLERIGEENPDCRVDASVPLNEAAPLSALQDDLVGRLGDQLDEYLQSEADNNEQQETDVGLWYSKVRVLRQKQVAPTPERTESLHAHLTSNFSLRKDFLPSFPQEAEKPHVPFQQSRLLLSHLGLIHYDHLKDASFQMLNKTPALFRDLRGLDRKRETMKIAVIYVGPGQEDEQTILHNSHGSAMYDAFVNSLGWEIDIATHTGYLGGLERNLTNGTRANYYCSSTLEMIFHDVTKMPTEPGDQKQLKKKRHIGNDHVHIVWNEHDRDYRVGTIGGDFGNAQIVVTPLPNGLFAVQVHRDPKVPYFGPLFSRMVVSQATLGPLVRATAITAFRASIHNNFYSFYKYVFAQRANDVKTIAQRHKIGNWSYEQFMERIFMPTDE</sequence>
<dbReference type="InterPro" id="IPR046859">
    <property type="entry name" value="RGPA/RALGAPB_N"/>
</dbReference>
<organism evidence="5 6">
    <name type="scientific">Syncephalastrum racemosum</name>
    <name type="common">Filamentous fungus</name>
    <dbReference type="NCBI Taxonomy" id="13706"/>
    <lineage>
        <taxon>Eukaryota</taxon>
        <taxon>Fungi</taxon>
        <taxon>Fungi incertae sedis</taxon>
        <taxon>Mucoromycota</taxon>
        <taxon>Mucoromycotina</taxon>
        <taxon>Mucoromycetes</taxon>
        <taxon>Mucorales</taxon>
        <taxon>Syncephalastraceae</taxon>
        <taxon>Syncephalastrum</taxon>
    </lineage>
</organism>
<evidence type="ECO:0000256" key="1">
    <source>
        <dbReference type="ARBA" id="ARBA00022468"/>
    </source>
</evidence>
<dbReference type="PROSITE" id="PS50085">
    <property type="entry name" value="RAPGAP"/>
    <property type="match status" value="1"/>
</dbReference>
<evidence type="ECO:0000259" key="4">
    <source>
        <dbReference type="PROSITE" id="PS50085"/>
    </source>
</evidence>
<dbReference type="Pfam" id="PF20412">
    <property type="entry name" value="RALGAPB_N"/>
    <property type="match status" value="1"/>
</dbReference>
<dbReference type="GO" id="GO:0005096">
    <property type="term" value="F:GTPase activator activity"/>
    <property type="evidence" value="ECO:0007669"/>
    <property type="project" value="UniProtKB-KW"/>
</dbReference>
<protein>
    <recommendedName>
        <fullName evidence="4">Rap-GAP domain-containing protein</fullName>
    </recommendedName>
</protein>
<feature type="domain" description="Rap-GAP" evidence="4">
    <location>
        <begin position="1813"/>
        <end position="2024"/>
    </location>
</feature>
<evidence type="ECO:0000313" key="6">
    <source>
        <dbReference type="Proteomes" id="UP000242180"/>
    </source>
</evidence>
<feature type="region of interest" description="Disordered" evidence="3">
    <location>
        <begin position="1619"/>
        <end position="1645"/>
    </location>
</feature>
<keyword evidence="1" id="KW-0343">GTPase activation</keyword>
<keyword evidence="6" id="KW-1185">Reference proteome</keyword>
<dbReference type="GO" id="GO:0005737">
    <property type="term" value="C:cytoplasm"/>
    <property type="evidence" value="ECO:0007669"/>
    <property type="project" value="TreeGrafter"/>
</dbReference>
<dbReference type="OMA" id="ELMRNGW"/>
<feature type="compositionally biased region" description="Polar residues" evidence="3">
    <location>
        <begin position="872"/>
        <end position="893"/>
    </location>
</feature>
<feature type="compositionally biased region" description="Polar residues" evidence="3">
    <location>
        <begin position="14"/>
        <end position="25"/>
    </location>
</feature>
<feature type="region of interest" description="Disordered" evidence="3">
    <location>
        <begin position="794"/>
        <end position="939"/>
    </location>
</feature>
<accession>A0A1X2HXZ1</accession>
<evidence type="ECO:0000256" key="2">
    <source>
        <dbReference type="ARBA" id="ARBA00022553"/>
    </source>
</evidence>
<dbReference type="Gene3D" id="3.40.50.11210">
    <property type="entry name" value="Rap/Ran-GAP"/>
    <property type="match status" value="1"/>
</dbReference>
<feature type="compositionally biased region" description="Low complexity" evidence="3">
    <location>
        <begin position="952"/>
        <end position="966"/>
    </location>
</feature>
<dbReference type="InterPro" id="IPR035974">
    <property type="entry name" value="Rap/Ran-GAP_sf"/>
</dbReference>
<dbReference type="PANTHER" id="PTHR10063:SF11">
    <property type="entry name" value="RHO GTPASE-ACTIVATING PROTEIN CG5521-RELATED"/>
    <property type="match status" value="1"/>
</dbReference>
<evidence type="ECO:0000256" key="3">
    <source>
        <dbReference type="SAM" id="MobiDB-lite"/>
    </source>
</evidence>
<feature type="compositionally biased region" description="Polar residues" evidence="3">
    <location>
        <begin position="576"/>
        <end position="586"/>
    </location>
</feature>
<proteinExistence type="predicted"/>
<dbReference type="GO" id="GO:0051056">
    <property type="term" value="P:regulation of small GTPase mediated signal transduction"/>
    <property type="evidence" value="ECO:0007669"/>
    <property type="project" value="InterPro"/>
</dbReference>
<dbReference type="InParanoid" id="A0A1X2HXZ1"/>
<comment type="caution">
    <text evidence="5">The sequence shown here is derived from an EMBL/GenBank/DDBJ whole genome shotgun (WGS) entry which is preliminary data.</text>
</comment>
<feature type="compositionally biased region" description="Polar residues" evidence="3">
    <location>
        <begin position="60"/>
        <end position="75"/>
    </location>
</feature>
<reference evidence="5 6" key="1">
    <citation type="submission" date="2016-07" db="EMBL/GenBank/DDBJ databases">
        <title>Pervasive Adenine N6-methylation of Active Genes in Fungi.</title>
        <authorList>
            <consortium name="DOE Joint Genome Institute"/>
            <person name="Mondo S.J."/>
            <person name="Dannebaum R.O."/>
            <person name="Kuo R.C."/>
            <person name="Labutti K."/>
            <person name="Haridas S."/>
            <person name="Kuo A."/>
            <person name="Salamov A."/>
            <person name="Ahrendt S.R."/>
            <person name="Lipzen A."/>
            <person name="Sullivan W."/>
            <person name="Andreopoulos W.B."/>
            <person name="Clum A."/>
            <person name="Lindquist E."/>
            <person name="Daum C."/>
            <person name="Ramamoorthy G.K."/>
            <person name="Gryganskyi A."/>
            <person name="Culley D."/>
            <person name="Magnuson J.K."/>
            <person name="James T.Y."/>
            <person name="O'Malley M.A."/>
            <person name="Stajich J.E."/>
            <person name="Spatafora J.W."/>
            <person name="Visel A."/>
            <person name="Grigoriev I.V."/>
        </authorList>
    </citation>
    <scope>NUCLEOTIDE SEQUENCE [LARGE SCALE GENOMIC DNA]</scope>
    <source>
        <strain evidence="5 6">NRRL 2496</strain>
    </source>
</reference>
<feature type="compositionally biased region" description="Low complexity" evidence="3">
    <location>
        <begin position="86"/>
        <end position="95"/>
    </location>
</feature>
<dbReference type="STRING" id="13706.A0A1X2HXZ1"/>